<organism evidence="2 3">
    <name type="scientific">Cirrhinus molitorella</name>
    <name type="common">mud carp</name>
    <dbReference type="NCBI Taxonomy" id="172907"/>
    <lineage>
        <taxon>Eukaryota</taxon>
        <taxon>Metazoa</taxon>
        <taxon>Chordata</taxon>
        <taxon>Craniata</taxon>
        <taxon>Vertebrata</taxon>
        <taxon>Euteleostomi</taxon>
        <taxon>Actinopterygii</taxon>
        <taxon>Neopterygii</taxon>
        <taxon>Teleostei</taxon>
        <taxon>Ostariophysi</taxon>
        <taxon>Cypriniformes</taxon>
        <taxon>Cyprinidae</taxon>
        <taxon>Labeoninae</taxon>
        <taxon>Labeonini</taxon>
        <taxon>Cirrhinus</taxon>
    </lineage>
</organism>
<evidence type="ECO:0000313" key="2">
    <source>
        <dbReference type="EMBL" id="KAL1264214.1"/>
    </source>
</evidence>
<dbReference type="Proteomes" id="UP001558613">
    <property type="component" value="Unassembled WGS sequence"/>
</dbReference>
<gene>
    <name evidence="2" type="ORF">QQF64_004569</name>
</gene>
<protein>
    <submittedName>
        <fullName evidence="2">Uncharacterized protein</fullName>
    </submittedName>
</protein>
<proteinExistence type="predicted"/>
<evidence type="ECO:0000256" key="1">
    <source>
        <dbReference type="SAM" id="MobiDB-lite"/>
    </source>
</evidence>
<dbReference type="EMBL" id="JAYMGO010000012">
    <property type="protein sequence ID" value="KAL1264214.1"/>
    <property type="molecule type" value="Genomic_DNA"/>
</dbReference>
<feature type="region of interest" description="Disordered" evidence="1">
    <location>
        <begin position="109"/>
        <end position="140"/>
    </location>
</feature>
<keyword evidence="3" id="KW-1185">Reference proteome</keyword>
<name>A0ABR3MGL0_9TELE</name>
<sequence length="370" mass="41535">MQRLKSRLKESYKVAMEKAAKIAHKNKMRYDRHVTASDLEPGDRVLVRNVRIRGKHKISDKWEPTVHVVVRRAGTLPVYTVRPETGDGPLRTLHRDLLFPCGYLPVEGNSEPVQKSVPRRPRTHATPVLEEENSSEEEDDALTFVWSSPPVPVVSESPVYPDLSMTDVPDTQHTEPLGSCLVEGPVHAQNDDNPPEHDTQTDFDNLLDMSQSISDSPLMVKFTSHQSDTEYVLTDRDTPTEQANEPALIQNHSSADDKEEQFAVPSAISDKDEKNYGLKGAKLEEGNEEVSKMDGKDETMDTEENTDTIDPVRRSERNRQPPRRLDYTELGSPLIIAVKSFFQELSTAWAGDISGEPVQLPTPSPRIIVI</sequence>
<feature type="compositionally biased region" description="Acidic residues" evidence="1">
    <location>
        <begin position="129"/>
        <end position="140"/>
    </location>
</feature>
<comment type="caution">
    <text evidence="2">The sequence shown here is derived from an EMBL/GenBank/DDBJ whole genome shotgun (WGS) entry which is preliminary data.</text>
</comment>
<accession>A0ABR3MGL0</accession>
<feature type="region of interest" description="Disordered" evidence="1">
    <location>
        <begin position="163"/>
        <end position="202"/>
    </location>
</feature>
<feature type="region of interest" description="Disordered" evidence="1">
    <location>
        <begin position="283"/>
        <end position="325"/>
    </location>
</feature>
<feature type="compositionally biased region" description="Basic and acidic residues" evidence="1">
    <location>
        <begin position="310"/>
        <end position="325"/>
    </location>
</feature>
<evidence type="ECO:0000313" key="3">
    <source>
        <dbReference type="Proteomes" id="UP001558613"/>
    </source>
</evidence>
<feature type="compositionally biased region" description="Basic and acidic residues" evidence="1">
    <location>
        <begin position="283"/>
        <end position="299"/>
    </location>
</feature>
<reference evidence="2 3" key="1">
    <citation type="submission" date="2023-09" db="EMBL/GenBank/DDBJ databases">
        <authorList>
            <person name="Wang M."/>
        </authorList>
    </citation>
    <scope>NUCLEOTIDE SEQUENCE [LARGE SCALE GENOMIC DNA]</scope>
    <source>
        <strain evidence="2">GT-2023</strain>
        <tissue evidence="2">Liver</tissue>
    </source>
</reference>